<sequence>MMRWLKELPLWLYVWWILKRQDLIDKYTKL</sequence>
<accession>U5PW35</accession>
<protein>
    <submittedName>
        <fullName evidence="1">Uncharacterized protein</fullName>
    </submittedName>
</protein>
<organism evidence="1 2">
    <name type="scientific">Bacillus phage Riggi</name>
    <dbReference type="NCBI Taxonomy" id="2884426"/>
    <lineage>
        <taxon>Viruses</taxon>
        <taxon>Duplodnaviria</taxon>
        <taxon>Heunggongvirae</taxon>
        <taxon>Uroviricota</taxon>
        <taxon>Caudoviricetes</taxon>
        <taxon>Ehrlichviridae</taxon>
        <taxon>Andromedavirus</taxon>
        <taxon>Andromedavirus riggi</taxon>
    </lineage>
</organism>
<dbReference type="Proteomes" id="UP000017652">
    <property type="component" value="Segment"/>
</dbReference>
<evidence type="ECO:0000313" key="1">
    <source>
        <dbReference type="EMBL" id="AGY48210.1"/>
    </source>
</evidence>
<dbReference type="RefSeq" id="YP_008770605.1">
    <property type="nucleotide sequence ID" value="NC_022765.1"/>
</dbReference>
<dbReference type="KEGG" id="vg:17959358"/>
<reference evidence="1 2" key="1">
    <citation type="journal article" date="2013" name="Genome Announc.">
        <title>Complete Genome of Bacillus pumilus Siphophage Riggi.</title>
        <authorList>
            <person name="Still E.L."/>
            <person name="Riggi C.F."/>
            <person name="Chamakura K.R."/>
            <person name="Kuty Everett G.F."/>
        </authorList>
    </citation>
    <scope>NUCLEOTIDE SEQUENCE [LARGE SCALE GENOMIC DNA]</scope>
</reference>
<dbReference type="EMBL" id="KF669659">
    <property type="protein sequence ID" value="AGY48210.1"/>
    <property type="molecule type" value="Genomic_DNA"/>
</dbReference>
<gene>
    <name evidence="1" type="ORF">Riggi_48</name>
</gene>
<proteinExistence type="predicted"/>
<name>U5PW35_9CAUD</name>
<keyword evidence="2" id="KW-1185">Reference proteome</keyword>
<evidence type="ECO:0000313" key="2">
    <source>
        <dbReference type="Proteomes" id="UP000017652"/>
    </source>
</evidence>
<dbReference type="GeneID" id="17959358"/>